<organism evidence="1 2">
    <name type="scientific">Desulfuribacillus alkaliarsenatis</name>
    <dbReference type="NCBI Taxonomy" id="766136"/>
    <lineage>
        <taxon>Bacteria</taxon>
        <taxon>Bacillati</taxon>
        <taxon>Bacillota</taxon>
        <taxon>Desulfuribacillia</taxon>
        <taxon>Desulfuribacillales</taxon>
        <taxon>Desulfuribacillaceae</taxon>
        <taxon>Desulfuribacillus</taxon>
    </lineage>
</organism>
<name>A0A1E5G083_9FIRM</name>
<protein>
    <submittedName>
        <fullName evidence="1">Uncharacterized protein</fullName>
    </submittedName>
</protein>
<dbReference type="OrthoDB" id="2381246at2"/>
<gene>
    <name evidence="1" type="ORF">BHF68_10275</name>
</gene>
<keyword evidence="2" id="KW-1185">Reference proteome</keyword>
<sequence length="156" mass="17543">MSSLLLLDKLSAALPSYDTNGANITSTIWSDGTHKTHDQSLKNWLHEIKMHSPYNVNLLKTKTENFFARKQLLPIPLSPNCILIPFKVRRPIGENDGAYGYIALDSIETIEEAAITSGATIILKNSRNIIPVLTKYDKCKQHVAIANVVRNQYFDF</sequence>
<evidence type="ECO:0000313" key="2">
    <source>
        <dbReference type="Proteomes" id="UP000094296"/>
    </source>
</evidence>
<accession>A0A1E5G083</accession>
<proteinExistence type="predicted"/>
<evidence type="ECO:0000313" key="1">
    <source>
        <dbReference type="EMBL" id="OEF96109.1"/>
    </source>
</evidence>
<comment type="caution">
    <text evidence="1">The sequence shown here is derived from an EMBL/GenBank/DDBJ whole genome shotgun (WGS) entry which is preliminary data.</text>
</comment>
<dbReference type="Proteomes" id="UP000094296">
    <property type="component" value="Unassembled WGS sequence"/>
</dbReference>
<dbReference type="STRING" id="766136.BHF68_10275"/>
<reference evidence="1 2" key="1">
    <citation type="submission" date="2016-09" db="EMBL/GenBank/DDBJ databases">
        <title>Draft genome sequence for the type strain of Desulfuribacillus alkaliarsenatis AHT28, an obligately anaerobic, sulfidogenic bacterium isolated from Russian soda lake sediments.</title>
        <authorList>
            <person name="Abin C.A."/>
            <person name="Hollibaugh J.T."/>
        </authorList>
    </citation>
    <scope>NUCLEOTIDE SEQUENCE [LARGE SCALE GENOMIC DNA]</scope>
    <source>
        <strain evidence="1 2">AHT28</strain>
    </source>
</reference>
<dbReference type="AlphaFoldDB" id="A0A1E5G083"/>
<dbReference type="RefSeq" id="WP_069644030.1">
    <property type="nucleotide sequence ID" value="NZ_MIJE01000033.1"/>
</dbReference>
<dbReference type="EMBL" id="MIJE01000033">
    <property type="protein sequence ID" value="OEF96109.1"/>
    <property type="molecule type" value="Genomic_DNA"/>
</dbReference>